<reference evidence="2 3" key="1">
    <citation type="submission" date="2016-08" db="EMBL/GenBank/DDBJ databases">
        <authorList>
            <person name="Seilhamer J.J."/>
        </authorList>
    </citation>
    <scope>NUCLEOTIDE SEQUENCE [LARGE SCALE GENOMIC DNA]</scope>
    <source>
        <strain evidence="2 3">IEBC_T61001</strain>
    </source>
</reference>
<accession>A0A1C4D4B6</accession>
<evidence type="ECO:0000256" key="1">
    <source>
        <dbReference type="SAM" id="MobiDB-lite"/>
    </source>
</evidence>
<gene>
    <name evidence="2" type="ORF">BTT61001_02244</name>
</gene>
<organism evidence="2 3">
    <name type="scientific">Bacillus thuringiensis</name>
    <dbReference type="NCBI Taxonomy" id="1428"/>
    <lineage>
        <taxon>Bacteria</taxon>
        <taxon>Bacillati</taxon>
        <taxon>Bacillota</taxon>
        <taxon>Bacilli</taxon>
        <taxon>Bacillales</taxon>
        <taxon>Bacillaceae</taxon>
        <taxon>Bacillus</taxon>
        <taxon>Bacillus cereus group</taxon>
    </lineage>
</organism>
<proteinExistence type="predicted"/>
<dbReference type="AlphaFoldDB" id="A0A1C4D4B6"/>
<protein>
    <submittedName>
        <fullName evidence="2">Uncharacterized protein</fullName>
    </submittedName>
</protein>
<evidence type="ECO:0000313" key="3">
    <source>
        <dbReference type="Proteomes" id="UP000195991"/>
    </source>
</evidence>
<sequence>MKQQAGNSKKDVGDACMNLEESL</sequence>
<name>A0A1C4D4B6_BACTU</name>
<dbReference type="EMBL" id="FMBI01000027">
    <property type="protein sequence ID" value="SCC26177.1"/>
    <property type="molecule type" value="Genomic_DNA"/>
</dbReference>
<evidence type="ECO:0000313" key="2">
    <source>
        <dbReference type="EMBL" id="SCC26177.1"/>
    </source>
</evidence>
<feature type="region of interest" description="Disordered" evidence="1">
    <location>
        <begin position="1"/>
        <end position="23"/>
    </location>
</feature>
<dbReference type="Proteomes" id="UP000195991">
    <property type="component" value="Unassembled WGS sequence"/>
</dbReference>